<dbReference type="EMBL" id="CP000909">
    <property type="protein sequence ID" value="ABY36310.1"/>
    <property type="molecule type" value="Genomic_DNA"/>
</dbReference>
<dbReference type="PATRIC" id="fig|324602.8.peg.3515"/>
<reference evidence="3" key="1">
    <citation type="journal article" date="2011" name="BMC Genomics">
        <title>Complete genome sequence of the filamentous anoxygenic phototrophic bacterium Chloroflexus aurantiacus.</title>
        <authorList>
            <person name="Tang K.H."/>
            <person name="Barry K."/>
            <person name="Chertkov O."/>
            <person name="Dalin E."/>
            <person name="Han C.S."/>
            <person name="Hauser L.J."/>
            <person name="Honchak B.M."/>
            <person name="Karbach L.E."/>
            <person name="Land M.L."/>
            <person name="Lapidus A."/>
            <person name="Larimer F.W."/>
            <person name="Mikhailova N."/>
            <person name="Pitluck S."/>
            <person name="Pierson B.K."/>
            <person name="Blankenship R.E."/>
        </authorList>
    </citation>
    <scope>NUCLEOTIDE SEQUENCE [LARGE SCALE GENOMIC DNA]</scope>
    <source>
        <strain evidence="3">ATCC 29366 / DSM 635 / J-10-fl</strain>
    </source>
</reference>
<evidence type="ECO:0000256" key="1">
    <source>
        <dbReference type="SAM" id="Phobius"/>
    </source>
</evidence>
<proteinExistence type="predicted"/>
<dbReference type="EnsemblBacteria" id="ABY36310">
    <property type="protein sequence ID" value="ABY36310"/>
    <property type="gene ID" value="Caur_3111"/>
</dbReference>
<name>A9WHI4_CHLAA</name>
<dbReference type="InParanoid" id="A9WHI4"/>
<dbReference type="STRING" id="324602.Caur_3111"/>
<gene>
    <name evidence="2" type="ordered locus">Caur_3111</name>
</gene>
<keyword evidence="1" id="KW-0472">Membrane</keyword>
<evidence type="ECO:0000313" key="2">
    <source>
        <dbReference type="EMBL" id="ABY36310.1"/>
    </source>
</evidence>
<organism evidence="2 3">
    <name type="scientific">Chloroflexus aurantiacus (strain ATCC 29366 / DSM 635 / J-10-fl)</name>
    <dbReference type="NCBI Taxonomy" id="324602"/>
    <lineage>
        <taxon>Bacteria</taxon>
        <taxon>Bacillati</taxon>
        <taxon>Chloroflexota</taxon>
        <taxon>Chloroflexia</taxon>
        <taxon>Chloroflexales</taxon>
        <taxon>Chloroflexineae</taxon>
        <taxon>Chloroflexaceae</taxon>
        <taxon>Chloroflexus</taxon>
    </lineage>
</organism>
<feature type="transmembrane region" description="Helical" evidence="1">
    <location>
        <begin position="20"/>
        <end position="38"/>
    </location>
</feature>
<evidence type="ECO:0000313" key="3">
    <source>
        <dbReference type="Proteomes" id="UP000002008"/>
    </source>
</evidence>
<protein>
    <submittedName>
        <fullName evidence="2">Uncharacterized protein</fullName>
    </submittedName>
</protein>
<dbReference type="KEGG" id="cau:Caur_3111"/>
<sequence>MGMVVHEQSTDTFQSWLGRLLLALVIGCLVGILAYLAARAAGSVWLLLHQQELINATRQALQQGVMSLADTNLRALRLAAEAQQYHISEVSTWFGFGTGLIAAIFSFVRLESQQE</sequence>
<dbReference type="HOGENOM" id="CLU_2104619_0_0_0"/>
<keyword evidence="3" id="KW-1185">Reference proteome</keyword>
<accession>A9WHI4</accession>
<dbReference type="Proteomes" id="UP000002008">
    <property type="component" value="Chromosome"/>
</dbReference>
<dbReference type="AlphaFoldDB" id="A9WHI4"/>
<keyword evidence="1" id="KW-1133">Transmembrane helix</keyword>
<keyword evidence="1" id="KW-0812">Transmembrane</keyword>